<dbReference type="NCBIfam" id="NF045650">
    <property type="entry name" value="CD1247_Nterm"/>
    <property type="match status" value="1"/>
</dbReference>
<dbReference type="InterPro" id="IPR054688">
    <property type="entry name" value="CD1247_N"/>
</dbReference>
<dbReference type="AlphaFoldDB" id="A0A926RV02"/>
<gene>
    <name evidence="1" type="ORF">IC620_12825</name>
</gene>
<comment type="caution">
    <text evidence="1">The sequence shown here is derived from an EMBL/GenBank/DDBJ whole genome shotgun (WGS) entry which is preliminary data.</text>
</comment>
<sequence length="138" mass="15828">MFEELRRELSYVRGLLEGQSNDRSVDSKVVHRLIDVLDEVILSAKQTTLRQDELEEYVEAIDEDLNDVELLIYDDELDDGLDFVCPECGEDVSIDFDDMEDDSIELLCPKCHTVLKIEDVSNALDEDNVLEAEDEVIM</sequence>
<dbReference type="RefSeq" id="WP_191139843.1">
    <property type="nucleotide sequence ID" value="NZ_JACXAG020000004.1"/>
</dbReference>
<name>A0A926RV02_9BACL</name>
<evidence type="ECO:0008006" key="3">
    <source>
        <dbReference type="Google" id="ProtNLM"/>
    </source>
</evidence>
<accession>A0A926RV02</accession>
<proteinExistence type="predicted"/>
<organism evidence="1 2">
    <name type="scientific">Polycladospora coralii</name>
    <dbReference type="NCBI Taxonomy" id="2771432"/>
    <lineage>
        <taxon>Bacteria</taxon>
        <taxon>Bacillati</taxon>
        <taxon>Bacillota</taxon>
        <taxon>Bacilli</taxon>
        <taxon>Bacillales</taxon>
        <taxon>Thermoactinomycetaceae</taxon>
        <taxon>Polycladospora</taxon>
    </lineage>
</organism>
<protein>
    <recommendedName>
        <fullName evidence="3">DPH-type MB domain-containing protein</fullName>
    </recommendedName>
</protein>
<dbReference type="Proteomes" id="UP000661691">
    <property type="component" value="Unassembled WGS sequence"/>
</dbReference>
<keyword evidence="2" id="KW-1185">Reference proteome</keyword>
<evidence type="ECO:0000313" key="2">
    <source>
        <dbReference type="Proteomes" id="UP000661691"/>
    </source>
</evidence>
<dbReference type="EMBL" id="JACXAH010000020">
    <property type="protein sequence ID" value="MBD1373232.1"/>
    <property type="molecule type" value="Genomic_DNA"/>
</dbReference>
<reference evidence="1" key="1">
    <citation type="submission" date="2020-09" db="EMBL/GenBank/DDBJ databases">
        <title>A novel bacterium of genus Hazenella, isolated from South China Sea.</title>
        <authorList>
            <person name="Huang H."/>
            <person name="Mo K."/>
            <person name="Hu Y."/>
        </authorList>
    </citation>
    <scope>NUCLEOTIDE SEQUENCE</scope>
    <source>
        <strain evidence="1">IB182357</strain>
    </source>
</reference>
<evidence type="ECO:0000313" key="1">
    <source>
        <dbReference type="EMBL" id="MBD1373232.1"/>
    </source>
</evidence>